<comment type="caution">
    <text evidence="1">The sequence shown here is derived from an EMBL/GenBank/DDBJ whole genome shotgun (WGS) entry which is preliminary data.</text>
</comment>
<accession>A0ABP6T792</accession>
<protein>
    <recommendedName>
        <fullName evidence="3">Methyl-accepting chemotaxis protein</fullName>
    </recommendedName>
</protein>
<gene>
    <name evidence="1" type="ORF">GCM10020369_66550</name>
</gene>
<evidence type="ECO:0008006" key="3">
    <source>
        <dbReference type="Google" id="ProtNLM"/>
    </source>
</evidence>
<dbReference type="Proteomes" id="UP001501676">
    <property type="component" value="Unassembled WGS sequence"/>
</dbReference>
<reference evidence="2" key="1">
    <citation type="journal article" date="2019" name="Int. J. Syst. Evol. Microbiol.">
        <title>The Global Catalogue of Microorganisms (GCM) 10K type strain sequencing project: providing services to taxonomists for standard genome sequencing and annotation.</title>
        <authorList>
            <consortium name="The Broad Institute Genomics Platform"/>
            <consortium name="The Broad Institute Genome Sequencing Center for Infectious Disease"/>
            <person name="Wu L."/>
            <person name="Ma J."/>
        </authorList>
    </citation>
    <scope>NUCLEOTIDE SEQUENCE [LARGE SCALE GENOMIC DNA]</scope>
    <source>
        <strain evidence="2">JCM 9458</strain>
    </source>
</reference>
<evidence type="ECO:0000313" key="1">
    <source>
        <dbReference type="EMBL" id="GAA3395014.1"/>
    </source>
</evidence>
<name>A0ABP6T792_9ACTN</name>
<proteinExistence type="predicted"/>
<organism evidence="1 2">
    <name type="scientific">Cryptosporangium minutisporangium</name>
    <dbReference type="NCBI Taxonomy" id="113569"/>
    <lineage>
        <taxon>Bacteria</taxon>
        <taxon>Bacillati</taxon>
        <taxon>Actinomycetota</taxon>
        <taxon>Actinomycetes</taxon>
        <taxon>Cryptosporangiales</taxon>
        <taxon>Cryptosporangiaceae</taxon>
        <taxon>Cryptosporangium</taxon>
    </lineage>
</organism>
<evidence type="ECO:0000313" key="2">
    <source>
        <dbReference type="Proteomes" id="UP001501676"/>
    </source>
</evidence>
<sequence>MASGVNTVAAASEQMSAAITAVESNASAAQAAEAARELALTAGALSESVRGFRV</sequence>
<keyword evidence="2" id="KW-1185">Reference proteome</keyword>
<dbReference type="RefSeq" id="WP_345732225.1">
    <property type="nucleotide sequence ID" value="NZ_BAAAYN010000047.1"/>
</dbReference>
<dbReference type="EMBL" id="BAAAYN010000047">
    <property type="protein sequence ID" value="GAA3395014.1"/>
    <property type="molecule type" value="Genomic_DNA"/>
</dbReference>